<dbReference type="AlphaFoldDB" id="A0A562NXP6"/>
<evidence type="ECO:0000256" key="1">
    <source>
        <dbReference type="SAM" id="Phobius"/>
    </source>
</evidence>
<keyword evidence="1" id="KW-1133">Transmembrane helix</keyword>
<feature type="transmembrane region" description="Helical" evidence="1">
    <location>
        <begin position="6"/>
        <end position="31"/>
    </location>
</feature>
<evidence type="ECO:0000313" key="3">
    <source>
        <dbReference type="Proteomes" id="UP000316225"/>
    </source>
</evidence>
<reference evidence="2 3" key="1">
    <citation type="journal article" date="2015" name="Stand. Genomic Sci.">
        <title>Genomic Encyclopedia of Bacterial and Archaeal Type Strains, Phase III: the genomes of soil and plant-associated and newly described type strains.</title>
        <authorList>
            <person name="Whitman W.B."/>
            <person name="Woyke T."/>
            <person name="Klenk H.P."/>
            <person name="Zhou Y."/>
            <person name="Lilburn T.G."/>
            <person name="Beck B.J."/>
            <person name="De Vos P."/>
            <person name="Vandamme P."/>
            <person name="Eisen J.A."/>
            <person name="Garrity G."/>
            <person name="Hugenholtz P."/>
            <person name="Kyrpides N.C."/>
        </authorList>
    </citation>
    <scope>NUCLEOTIDE SEQUENCE [LARGE SCALE GENOMIC DNA]</scope>
    <source>
        <strain evidence="2 3">CGMCC 1.5364</strain>
    </source>
</reference>
<gene>
    <name evidence="2" type="ORF">IQ24_00797</name>
</gene>
<dbReference type="InterPro" id="IPR018919">
    <property type="entry name" value="DUF2484"/>
</dbReference>
<organism evidence="2 3">
    <name type="scientific">Paracoccus sulfuroxidans</name>
    <dbReference type="NCBI Taxonomy" id="384678"/>
    <lineage>
        <taxon>Bacteria</taxon>
        <taxon>Pseudomonadati</taxon>
        <taxon>Pseudomonadota</taxon>
        <taxon>Alphaproteobacteria</taxon>
        <taxon>Rhodobacterales</taxon>
        <taxon>Paracoccaceae</taxon>
        <taxon>Paracoccus</taxon>
    </lineage>
</organism>
<dbReference type="Pfam" id="PF10658">
    <property type="entry name" value="DUF2484"/>
    <property type="match status" value="1"/>
</dbReference>
<proteinExistence type="predicted"/>
<dbReference type="RefSeq" id="WP_145396457.1">
    <property type="nucleotide sequence ID" value="NZ_VLKU01000002.1"/>
</dbReference>
<sequence>MSSLFGSSLAAFIAIAIAVVWVGLACLLPFVPWRWRSAALWTLVFLGVPVLGWVTFFWGPGFGVLVFAIGLSILVWPPVGLVRRKGAQGLSDHPPAAMD</sequence>
<dbReference type="Proteomes" id="UP000316225">
    <property type="component" value="Unassembled WGS sequence"/>
</dbReference>
<keyword evidence="1" id="KW-0472">Membrane</keyword>
<name>A0A562NXP6_9RHOB</name>
<feature type="transmembrane region" description="Helical" evidence="1">
    <location>
        <begin position="38"/>
        <end position="58"/>
    </location>
</feature>
<keyword evidence="1" id="KW-0812">Transmembrane</keyword>
<evidence type="ECO:0000313" key="2">
    <source>
        <dbReference type="EMBL" id="TWI37007.1"/>
    </source>
</evidence>
<accession>A0A562NXP6</accession>
<dbReference type="OrthoDB" id="7862849at2"/>
<keyword evidence="3" id="KW-1185">Reference proteome</keyword>
<comment type="caution">
    <text evidence="2">The sequence shown here is derived from an EMBL/GenBank/DDBJ whole genome shotgun (WGS) entry which is preliminary data.</text>
</comment>
<feature type="transmembrane region" description="Helical" evidence="1">
    <location>
        <begin position="64"/>
        <end position="82"/>
    </location>
</feature>
<protein>
    <submittedName>
        <fullName evidence="2">Uncharacterized protein DUF2484</fullName>
    </submittedName>
</protein>
<dbReference type="EMBL" id="VLKU01000002">
    <property type="protein sequence ID" value="TWI37007.1"/>
    <property type="molecule type" value="Genomic_DNA"/>
</dbReference>